<comment type="caution">
    <text evidence="3">The sequence shown here is derived from an EMBL/GenBank/DDBJ whole genome shotgun (WGS) entry which is preliminary data.</text>
</comment>
<dbReference type="EMBL" id="BQNB010013238">
    <property type="protein sequence ID" value="GJT13551.1"/>
    <property type="molecule type" value="Genomic_DNA"/>
</dbReference>
<sequence>MGEDVMGLSFAADFSEWDDGLGSHFIPLLVFRASYMIISSFSLWVAVSIGSSPAMSFSSVESYFGFLSPLEIAFLCALLQGLKNGSPEIIAHFIGIALLLCIVTVPHLTACPPILALMIIGPSVPSSSPKDGKEIVVSGEKLWVTPWFHCTTLERIFKSRTKKKDKTKQNQARNRKDKVKVQPSEENTT</sequence>
<dbReference type="Proteomes" id="UP001151760">
    <property type="component" value="Unassembled WGS sequence"/>
</dbReference>
<evidence type="ECO:0000313" key="4">
    <source>
        <dbReference type="Proteomes" id="UP001151760"/>
    </source>
</evidence>
<accession>A0ABQ5BFC3</accession>
<proteinExistence type="predicted"/>
<feature type="region of interest" description="Disordered" evidence="1">
    <location>
        <begin position="160"/>
        <end position="189"/>
    </location>
</feature>
<protein>
    <submittedName>
        <fullName evidence="3">Uncharacterized protein</fullName>
    </submittedName>
</protein>
<evidence type="ECO:0000256" key="2">
    <source>
        <dbReference type="SAM" id="Phobius"/>
    </source>
</evidence>
<keyword evidence="2" id="KW-0812">Transmembrane</keyword>
<keyword evidence="4" id="KW-1185">Reference proteome</keyword>
<gene>
    <name evidence="3" type="ORF">Tco_0860593</name>
</gene>
<organism evidence="3 4">
    <name type="scientific">Tanacetum coccineum</name>
    <dbReference type="NCBI Taxonomy" id="301880"/>
    <lineage>
        <taxon>Eukaryota</taxon>
        <taxon>Viridiplantae</taxon>
        <taxon>Streptophyta</taxon>
        <taxon>Embryophyta</taxon>
        <taxon>Tracheophyta</taxon>
        <taxon>Spermatophyta</taxon>
        <taxon>Magnoliopsida</taxon>
        <taxon>eudicotyledons</taxon>
        <taxon>Gunneridae</taxon>
        <taxon>Pentapetalae</taxon>
        <taxon>asterids</taxon>
        <taxon>campanulids</taxon>
        <taxon>Asterales</taxon>
        <taxon>Asteraceae</taxon>
        <taxon>Asteroideae</taxon>
        <taxon>Anthemideae</taxon>
        <taxon>Anthemidinae</taxon>
        <taxon>Tanacetum</taxon>
    </lineage>
</organism>
<evidence type="ECO:0000256" key="1">
    <source>
        <dbReference type="SAM" id="MobiDB-lite"/>
    </source>
</evidence>
<feature type="transmembrane region" description="Helical" evidence="2">
    <location>
        <begin position="63"/>
        <end position="83"/>
    </location>
</feature>
<reference evidence="3" key="1">
    <citation type="journal article" date="2022" name="Int. J. Mol. Sci.">
        <title>Draft Genome of Tanacetum Coccineum: Genomic Comparison of Closely Related Tanacetum-Family Plants.</title>
        <authorList>
            <person name="Yamashiro T."/>
            <person name="Shiraishi A."/>
            <person name="Nakayama K."/>
            <person name="Satake H."/>
        </authorList>
    </citation>
    <scope>NUCLEOTIDE SEQUENCE</scope>
</reference>
<keyword evidence="2" id="KW-1133">Transmembrane helix</keyword>
<name>A0ABQ5BFC3_9ASTR</name>
<feature type="transmembrane region" description="Helical" evidence="2">
    <location>
        <begin position="89"/>
        <end position="120"/>
    </location>
</feature>
<evidence type="ECO:0000313" key="3">
    <source>
        <dbReference type="EMBL" id="GJT13551.1"/>
    </source>
</evidence>
<feature type="transmembrane region" description="Helical" evidence="2">
    <location>
        <begin position="25"/>
        <end position="51"/>
    </location>
</feature>
<keyword evidence="2" id="KW-0472">Membrane</keyword>
<reference evidence="3" key="2">
    <citation type="submission" date="2022-01" db="EMBL/GenBank/DDBJ databases">
        <authorList>
            <person name="Yamashiro T."/>
            <person name="Shiraishi A."/>
            <person name="Satake H."/>
            <person name="Nakayama K."/>
        </authorList>
    </citation>
    <scope>NUCLEOTIDE SEQUENCE</scope>
</reference>